<keyword evidence="4" id="KW-1185">Reference proteome</keyword>
<dbReference type="Pfam" id="PF12706">
    <property type="entry name" value="Lactamase_B_2"/>
    <property type="match status" value="1"/>
</dbReference>
<evidence type="ECO:0000259" key="2">
    <source>
        <dbReference type="Pfam" id="PF12706"/>
    </source>
</evidence>
<dbReference type="InterPro" id="IPR001279">
    <property type="entry name" value="Metallo-B-lactamas"/>
</dbReference>
<reference evidence="3 4" key="1">
    <citation type="submission" date="2015-08" db="EMBL/GenBank/DDBJ databases">
        <authorList>
            <person name="Babu N.S."/>
            <person name="Beckwith C.J."/>
            <person name="Beseler K.G."/>
            <person name="Brison A."/>
            <person name="Carone J.V."/>
            <person name="Caskin T.P."/>
            <person name="Diamond M."/>
            <person name="Durham M.E."/>
            <person name="Foxe J.M."/>
            <person name="Go M."/>
            <person name="Henderson B.A."/>
            <person name="Jones I.B."/>
            <person name="McGettigan J.A."/>
            <person name="Micheletti S.J."/>
            <person name="Nasrallah M.E."/>
            <person name="Ortiz D."/>
            <person name="Piller C.R."/>
            <person name="Privatt S.R."/>
            <person name="Schneider S.L."/>
            <person name="Sharp S."/>
            <person name="Smith T.C."/>
            <person name="Stanton J.D."/>
            <person name="Ullery H.E."/>
            <person name="Wilson R.J."/>
            <person name="Serrano M.G."/>
            <person name="Buck G."/>
            <person name="Lee V."/>
            <person name="Wang Y."/>
            <person name="Carvalho R."/>
            <person name="Voegtly L."/>
            <person name="Shi R."/>
            <person name="Duckworth R."/>
            <person name="Johnson A."/>
            <person name="Loviza R."/>
            <person name="Walstead R."/>
            <person name="Shah Z."/>
            <person name="Kiflezghi M."/>
            <person name="Wade K."/>
            <person name="Ball S.L."/>
            <person name="Bradley K.W."/>
            <person name="Asai D.J."/>
            <person name="Bowman C.A."/>
            <person name="Russell D.A."/>
            <person name="Pope W.H."/>
            <person name="Jacobs-Sera D."/>
            <person name="Hendrix R.W."/>
            <person name="Hatfull G.F."/>
        </authorList>
    </citation>
    <scope>NUCLEOTIDE SEQUENCE [LARGE SCALE GENOMIC DNA]</scope>
    <source>
        <strain evidence="3 4">DSM 27648</strain>
    </source>
</reference>
<dbReference type="KEGG" id="llu:AKJ09_05245"/>
<name>A0A0K1PYV5_9BACT</name>
<evidence type="ECO:0000313" key="4">
    <source>
        <dbReference type="Proteomes" id="UP000064967"/>
    </source>
</evidence>
<dbReference type="Proteomes" id="UP000064967">
    <property type="component" value="Chromosome"/>
</dbReference>
<dbReference type="GO" id="GO:0070290">
    <property type="term" value="F:N-acylphosphatidylethanolamine-specific phospholipase D activity"/>
    <property type="evidence" value="ECO:0007669"/>
    <property type="project" value="InterPro"/>
</dbReference>
<accession>A0A0K1PYV5</accession>
<protein>
    <submittedName>
        <fullName evidence="3">Outer membrane protein romA</fullName>
    </submittedName>
</protein>
<evidence type="ECO:0000313" key="3">
    <source>
        <dbReference type="EMBL" id="AKU98581.1"/>
    </source>
</evidence>
<organism evidence="3 4">
    <name type="scientific">Labilithrix luteola</name>
    <dbReference type="NCBI Taxonomy" id="1391654"/>
    <lineage>
        <taxon>Bacteria</taxon>
        <taxon>Pseudomonadati</taxon>
        <taxon>Myxococcota</taxon>
        <taxon>Polyangia</taxon>
        <taxon>Polyangiales</taxon>
        <taxon>Labilitrichaceae</taxon>
        <taxon>Labilithrix</taxon>
    </lineage>
</organism>
<dbReference type="GO" id="GO:0005737">
    <property type="term" value="C:cytoplasm"/>
    <property type="evidence" value="ECO:0007669"/>
    <property type="project" value="TreeGrafter"/>
</dbReference>
<feature type="region of interest" description="Disordered" evidence="1">
    <location>
        <begin position="31"/>
        <end position="51"/>
    </location>
</feature>
<dbReference type="PIRSF" id="PIRSF038896">
    <property type="entry name" value="NAPE-PLD"/>
    <property type="match status" value="1"/>
</dbReference>
<dbReference type="PANTHER" id="PTHR15032:SF36">
    <property type="entry name" value="METALLO-BETA-LACTAMASE DOMAIN-CONTAINING PROTEIN"/>
    <property type="match status" value="1"/>
</dbReference>
<dbReference type="OrthoDB" id="9805728at2"/>
<dbReference type="GO" id="GO:0008270">
    <property type="term" value="F:zinc ion binding"/>
    <property type="evidence" value="ECO:0007669"/>
    <property type="project" value="InterPro"/>
</dbReference>
<evidence type="ECO:0000256" key="1">
    <source>
        <dbReference type="SAM" id="MobiDB-lite"/>
    </source>
</evidence>
<dbReference type="PANTHER" id="PTHR15032">
    <property type="entry name" value="N-ACYL-PHOSPHATIDYLETHANOLAMINE-HYDROLYZING PHOSPHOLIPASE D"/>
    <property type="match status" value="1"/>
</dbReference>
<gene>
    <name evidence="3" type="ORF">AKJ09_05245</name>
</gene>
<dbReference type="SUPFAM" id="SSF56281">
    <property type="entry name" value="Metallo-hydrolase/oxidoreductase"/>
    <property type="match status" value="1"/>
</dbReference>
<dbReference type="Gene3D" id="3.60.15.10">
    <property type="entry name" value="Ribonuclease Z/Hydroxyacylglutathione hydrolase-like"/>
    <property type="match status" value="1"/>
</dbReference>
<dbReference type="InterPro" id="IPR036866">
    <property type="entry name" value="RibonucZ/Hydroxyglut_hydro"/>
</dbReference>
<sequence>MAVYRNLDGTTPDKSFGDILKWKLVDPLAGRKRKPGPPFETPRRENDGGALAETTPHLTWIGHATFVQRLGGKLLATDPIWSPTIHGLRRLTAPGVALEACPKLDVVTVSHSHYDHLDMPTLRRIGKDALYIVPKDNGELLRNEGLTNVVELGWWESHEVGDLRVTLVPAQHWSMRVPWDRNKRLWGGFVYESSEGTSYHAGDTAFSERVFAEIGTRFPNIDWAMLPIGAYDPVWFMQAQHMGPEEAGRAFELLGAKTFVAMHWGTFKLTDEPLGEPPDRIRAWWSETSDAHARAHHDLWVMDVGETRSLVRR</sequence>
<feature type="domain" description="Metallo-beta-lactamase" evidence="2">
    <location>
        <begin position="77"/>
        <end position="264"/>
    </location>
</feature>
<proteinExistence type="predicted"/>
<dbReference type="STRING" id="1391654.AKJ09_05245"/>
<dbReference type="EMBL" id="CP012333">
    <property type="protein sequence ID" value="AKU98581.1"/>
    <property type="molecule type" value="Genomic_DNA"/>
</dbReference>
<dbReference type="RefSeq" id="WP_146649518.1">
    <property type="nucleotide sequence ID" value="NZ_CP012333.1"/>
</dbReference>
<dbReference type="AlphaFoldDB" id="A0A0K1PYV5"/>
<dbReference type="InterPro" id="IPR024884">
    <property type="entry name" value="NAPE-PLD"/>
</dbReference>